<evidence type="ECO:0000313" key="2">
    <source>
        <dbReference type="EMBL" id="MEP0818436.1"/>
    </source>
</evidence>
<comment type="caution">
    <text evidence="2">The sequence shown here is derived from an EMBL/GenBank/DDBJ whole genome shotgun (WGS) entry which is preliminary data.</text>
</comment>
<proteinExistence type="predicted"/>
<dbReference type="EMBL" id="JAMPKM010000009">
    <property type="protein sequence ID" value="MEP0818436.1"/>
    <property type="molecule type" value="Genomic_DNA"/>
</dbReference>
<gene>
    <name evidence="2" type="ORF">NC998_15155</name>
</gene>
<evidence type="ECO:0000313" key="3">
    <source>
        <dbReference type="Proteomes" id="UP001464891"/>
    </source>
</evidence>
<evidence type="ECO:0000256" key="1">
    <source>
        <dbReference type="SAM" id="Coils"/>
    </source>
</evidence>
<protein>
    <submittedName>
        <fullName evidence="2">Uncharacterized protein</fullName>
    </submittedName>
</protein>
<accession>A0ABV0JBM3</accession>
<name>A0ABV0JBM3_9CYAN</name>
<sequence>MPTPPKKTNKSITFTPEAADQTLLVAIEAALSEEQYDSFSDLCKQALQQTLLAAEPTQSVNHDVSHAIDFEAALTPIQQQVAQLEAKLVASQSQQFDQLEAQLRQVIQQLEELGTKSDRGFSSWKQPTNNPTTEYLNQLTSQLIHLTTQVEAIETHIAQQFADLQSQLSQAPSTLSSSVPTPPPSMVEVSSPLLAQTCIPADPMAPEPIFAFKEPVSKTAALSPESDPILSRLSSLLEDF</sequence>
<keyword evidence="3" id="KW-1185">Reference proteome</keyword>
<feature type="coiled-coil region" evidence="1">
    <location>
        <begin position="89"/>
        <end position="116"/>
    </location>
</feature>
<dbReference type="RefSeq" id="WP_190436484.1">
    <property type="nucleotide sequence ID" value="NZ_JAMPKM010000009.1"/>
</dbReference>
<keyword evidence="1" id="KW-0175">Coiled coil</keyword>
<dbReference type="Proteomes" id="UP001464891">
    <property type="component" value="Unassembled WGS sequence"/>
</dbReference>
<organism evidence="2 3">
    <name type="scientific">Trichocoleus desertorum GB2-A4</name>
    <dbReference type="NCBI Taxonomy" id="2933944"/>
    <lineage>
        <taxon>Bacteria</taxon>
        <taxon>Bacillati</taxon>
        <taxon>Cyanobacteriota</taxon>
        <taxon>Cyanophyceae</taxon>
        <taxon>Leptolyngbyales</taxon>
        <taxon>Trichocoleusaceae</taxon>
        <taxon>Trichocoleus</taxon>
    </lineage>
</organism>
<reference evidence="2 3" key="1">
    <citation type="submission" date="2022-04" db="EMBL/GenBank/DDBJ databases">
        <title>Positive selection, recombination, and allopatry shape intraspecific diversity of widespread and dominant cyanobacteria.</title>
        <authorList>
            <person name="Wei J."/>
            <person name="Shu W."/>
            <person name="Hu C."/>
        </authorList>
    </citation>
    <scope>NUCLEOTIDE SEQUENCE [LARGE SCALE GENOMIC DNA]</scope>
    <source>
        <strain evidence="2 3">GB2-A4</strain>
    </source>
</reference>